<keyword evidence="5" id="KW-0378">Hydrolase</keyword>
<evidence type="ECO:0000313" key="8">
    <source>
        <dbReference type="EMBL" id="AAS81891.1"/>
    </source>
</evidence>
<evidence type="ECO:0000256" key="6">
    <source>
        <dbReference type="ARBA" id="ARBA00022884"/>
    </source>
</evidence>
<sequence length="48" mass="5454">MAKGGHRLYTHPDGRIVVVPFHIGELPKGTFKRILRDAGLTEEEFHNL</sequence>
<dbReference type="GO" id="GO:0016787">
    <property type="term" value="F:hydrolase activity"/>
    <property type="evidence" value="ECO:0007669"/>
    <property type="project" value="UniProtKB-KW"/>
</dbReference>
<dbReference type="InterPro" id="IPR038570">
    <property type="entry name" value="HicA_sf"/>
</dbReference>
<dbReference type="eggNOG" id="COG1724">
    <property type="taxonomic scope" value="Bacteria"/>
</dbReference>
<comment type="similarity">
    <text evidence="1">Belongs to the HicA mRNA interferase family.</text>
</comment>
<evidence type="ECO:0000256" key="1">
    <source>
        <dbReference type="ARBA" id="ARBA00006620"/>
    </source>
</evidence>
<dbReference type="InterPro" id="IPR012933">
    <property type="entry name" value="HicA_mRNA_interferase"/>
</dbReference>
<dbReference type="EMBL" id="AE017221">
    <property type="protein sequence ID" value="AAS81891.1"/>
    <property type="molecule type" value="Genomic_DNA"/>
</dbReference>
<evidence type="ECO:0000256" key="7">
    <source>
        <dbReference type="ARBA" id="ARBA00023016"/>
    </source>
</evidence>
<dbReference type="AlphaFoldDB" id="Q72HE2"/>
<name>Q72HE2_THET2</name>
<dbReference type="GO" id="GO:0003729">
    <property type="term" value="F:mRNA binding"/>
    <property type="evidence" value="ECO:0007669"/>
    <property type="project" value="InterPro"/>
</dbReference>
<dbReference type="GO" id="GO:0004519">
    <property type="term" value="F:endonuclease activity"/>
    <property type="evidence" value="ECO:0007669"/>
    <property type="project" value="UniProtKB-KW"/>
</dbReference>
<evidence type="ECO:0000256" key="4">
    <source>
        <dbReference type="ARBA" id="ARBA00022759"/>
    </source>
</evidence>
<dbReference type="Pfam" id="PF07927">
    <property type="entry name" value="HicA_toxin"/>
    <property type="match status" value="1"/>
</dbReference>
<keyword evidence="6" id="KW-0694">RNA-binding</keyword>
<proteinExistence type="inferred from homology"/>
<dbReference type="HOGENOM" id="CLU_164851_6_0_0"/>
<evidence type="ECO:0008006" key="10">
    <source>
        <dbReference type="Google" id="ProtNLM"/>
    </source>
</evidence>
<dbReference type="Gene3D" id="3.30.920.30">
    <property type="entry name" value="Hypothetical protein"/>
    <property type="match status" value="1"/>
</dbReference>
<evidence type="ECO:0000313" key="9">
    <source>
        <dbReference type="Proteomes" id="UP000000592"/>
    </source>
</evidence>
<gene>
    <name evidence="8" type="ordered locus">TT_C1549</name>
</gene>
<dbReference type="SUPFAM" id="SSF54786">
    <property type="entry name" value="YcfA/nrd intein domain"/>
    <property type="match status" value="1"/>
</dbReference>
<keyword evidence="4" id="KW-0255">Endonuclease</keyword>
<keyword evidence="2" id="KW-1277">Toxin-antitoxin system</keyword>
<keyword evidence="3" id="KW-0540">Nuclease</keyword>
<dbReference type="KEGG" id="tth:TT_C1549"/>
<evidence type="ECO:0000256" key="2">
    <source>
        <dbReference type="ARBA" id="ARBA00022649"/>
    </source>
</evidence>
<organism evidence="8 9">
    <name type="scientific">Thermus thermophilus (strain ATCC BAA-163 / DSM 7039 / HB27)</name>
    <dbReference type="NCBI Taxonomy" id="262724"/>
    <lineage>
        <taxon>Bacteria</taxon>
        <taxon>Thermotogati</taxon>
        <taxon>Deinococcota</taxon>
        <taxon>Deinococci</taxon>
        <taxon>Thermales</taxon>
        <taxon>Thermaceae</taxon>
        <taxon>Thermus</taxon>
    </lineage>
</organism>
<dbReference type="Proteomes" id="UP000000592">
    <property type="component" value="Chromosome"/>
</dbReference>
<protein>
    <recommendedName>
        <fullName evidence="10">YcfA family protein</fullName>
    </recommendedName>
</protein>
<keyword evidence="7" id="KW-0346">Stress response</keyword>
<evidence type="ECO:0000256" key="5">
    <source>
        <dbReference type="ARBA" id="ARBA00022801"/>
    </source>
</evidence>
<evidence type="ECO:0000256" key="3">
    <source>
        <dbReference type="ARBA" id="ARBA00022722"/>
    </source>
</evidence>
<reference evidence="8 9" key="1">
    <citation type="journal article" date="2004" name="Nat. Biotechnol.">
        <title>The genome sequence of the extreme thermophile Thermus thermophilus.</title>
        <authorList>
            <person name="Henne A."/>
            <person name="Brueggemann H."/>
            <person name="Raasch C."/>
            <person name="Wiezer A."/>
            <person name="Hartsch T."/>
            <person name="Liesegang H."/>
            <person name="Johann A."/>
            <person name="Lienard T."/>
            <person name="Gohl O."/>
            <person name="Martinez-Arias R."/>
            <person name="Jacobi C."/>
            <person name="Starkuviene V."/>
            <person name="Schlenczeck S."/>
            <person name="Dencker S."/>
            <person name="Huber R."/>
            <person name="Klenk H.-P."/>
            <person name="Overbeek R."/>
            <person name="Kramer W."/>
            <person name="Merkl R."/>
            <person name="Gottschalk G."/>
            <person name="Fritz H.-J."/>
        </authorList>
    </citation>
    <scope>NUCLEOTIDE SEQUENCE [LARGE SCALE GENOMIC DNA]</scope>
    <source>
        <strain evidence="9">ATCC BAA-163 / DSM 7039 / HB27</strain>
    </source>
</reference>
<accession>Q72HE2</accession>